<dbReference type="AlphaFoldDB" id="A0AAI9V721"/>
<dbReference type="Proteomes" id="UP001239795">
    <property type="component" value="Unassembled WGS sequence"/>
</dbReference>
<feature type="region of interest" description="Disordered" evidence="1">
    <location>
        <begin position="78"/>
        <end position="150"/>
    </location>
</feature>
<protein>
    <submittedName>
        <fullName evidence="3">Uncharacterized protein</fullName>
    </submittedName>
</protein>
<sequence length="183" mass="19419">MKFSAVAVVAAAVAGVGAVPVESGPIASLQARASDAIGGVVSFIKREDAGKPVVPQIKRSPIRFHSGLAHEEAMAAVARRADKPGKNDPPPPLNPFGTDARKREAVIEARKKKGGEEEVPPLAPFSTKSKGEKRGGDLTTRQKAKESVPPLAPFSTGGIFFGWLLVRDKDFFSSPDRAGIRWQ</sequence>
<dbReference type="EMBL" id="MLGG01000001">
    <property type="protein sequence ID" value="KAK1469924.1"/>
    <property type="molecule type" value="Genomic_DNA"/>
</dbReference>
<name>A0AAI9V721_9PEZI</name>
<organism evidence="3 4">
    <name type="scientific">Colletotrichum melonis</name>
    <dbReference type="NCBI Taxonomy" id="1209925"/>
    <lineage>
        <taxon>Eukaryota</taxon>
        <taxon>Fungi</taxon>
        <taxon>Dikarya</taxon>
        <taxon>Ascomycota</taxon>
        <taxon>Pezizomycotina</taxon>
        <taxon>Sordariomycetes</taxon>
        <taxon>Hypocreomycetidae</taxon>
        <taxon>Glomerellales</taxon>
        <taxon>Glomerellaceae</taxon>
        <taxon>Colletotrichum</taxon>
        <taxon>Colletotrichum acutatum species complex</taxon>
    </lineage>
</organism>
<gene>
    <name evidence="3" type="ORF">CMEL01_01691</name>
</gene>
<evidence type="ECO:0000313" key="3">
    <source>
        <dbReference type="EMBL" id="KAK1469924.1"/>
    </source>
</evidence>
<comment type="caution">
    <text evidence="3">The sequence shown here is derived from an EMBL/GenBank/DDBJ whole genome shotgun (WGS) entry which is preliminary data.</text>
</comment>
<keyword evidence="2" id="KW-0732">Signal</keyword>
<accession>A0AAI9V721</accession>
<evidence type="ECO:0000256" key="1">
    <source>
        <dbReference type="SAM" id="MobiDB-lite"/>
    </source>
</evidence>
<evidence type="ECO:0000256" key="2">
    <source>
        <dbReference type="SAM" id="SignalP"/>
    </source>
</evidence>
<feature type="signal peptide" evidence="2">
    <location>
        <begin position="1"/>
        <end position="18"/>
    </location>
</feature>
<feature type="compositionally biased region" description="Basic and acidic residues" evidence="1">
    <location>
        <begin position="99"/>
        <end position="109"/>
    </location>
</feature>
<keyword evidence="4" id="KW-1185">Reference proteome</keyword>
<proteinExistence type="predicted"/>
<reference evidence="3 4" key="1">
    <citation type="submission" date="2016-10" db="EMBL/GenBank/DDBJ databases">
        <title>The genome sequence of Colletotrichum fioriniae PJ7.</title>
        <authorList>
            <person name="Baroncelli R."/>
        </authorList>
    </citation>
    <scope>NUCLEOTIDE SEQUENCE [LARGE SCALE GENOMIC DNA]</scope>
    <source>
        <strain evidence="3">Col 31</strain>
    </source>
</reference>
<evidence type="ECO:0000313" key="4">
    <source>
        <dbReference type="Proteomes" id="UP001239795"/>
    </source>
</evidence>
<feature type="chain" id="PRO_5042495864" evidence="2">
    <location>
        <begin position="19"/>
        <end position="183"/>
    </location>
</feature>